<evidence type="ECO:0000256" key="2">
    <source>
        <dbReference type="ARBA" id="ARBA00022475"/>
    </source>
</evidence>
<evidence type="ECO:0000256" key="6">
    <source>
        <dbReference type="SAM" id="Phobius"/>
    </source>
</evidence>
<dbReference type="CDD" id="cd06581">
    <property type="entry name" value="TM_PBP1_LivM_like"/>
    <property type="match status" value="1"/>
</dbReference>
<feature type="transmembrane region" description="Helical" evidence="6">
    <location>
        <begin position="300"/>
        <end position="323"/>
    </location>
</feature>
<feature type="transmembrane region" description="Helical" evidence="6">
    <location>
        <begin position="275"/>
        <end position="294"/>
    </location>
</feature>
<feature type="transmembrane region" description="Helical" evidence="6">
    <location>
        <begin position="174"/>
        <end position="192"/>
    </location>
</feature>
<dbReference type="InterPro" id="IPR043428">
    <property type="entry name" value="LivM-like"/>
</dbReference>
<feature type="transmembrane region" description="Helical" evidence="6">
    <location>
        <begin position="223"/>
        <end position="246"/>
    </location>
</feature>
<dbReference type="InterPro" id="IPR001851">
    <property type="entry name" value="ABC_transp_permease"/>
</dbReference>
<dbReference type="PANTHER" id="PTHR30482:SF20">
    <property type="entry name" value="HIGH-AFFINITY BRANCHED-CHAIN AMINO ACID TRANSPORT SYSTEM PERMEASE PROTEIN LIVM"/>
    <property type="match status" value="1"/>
</dbReference>
<accession>A0ABX2THF8</accession>
<evidence type="ECO:0000256" key="4">
    <source>
        <dbReference type="ARBA" id="ARBA00022989"/>
    </source>
</evidence>
<dbReference type="RefSeq" id="WP_180283895.1">
    <property type="nucleotide sequence ID" value="NZ_JABFDB010000015.1"/>
</dbReference>
<comment type="subcellular location">
    <subcellularLocation>
        <location evidence="1">Cell membrane</location>
        <topology evidence="1">Multi-pass membrane protein</topology>
    </subcellularLocation>
</comment>
<keyword evidence="5 6" id="KW-0472">Membrane</keyword>
<organism evidence="7 8">
    <name type="scientific">Azospirillum oleiclasticum</name>
    <dbReference type="NCBI Taxonomy" id="2735135"/>
    <lineage>
        <taxon>Bacteria</taxon>
        <taxon>Pseudomonadati</taxon>
        <taxon>Pseudomonadota</taxon>
        <taxon>Alphaproteobacteria</taxon>
        <taxon>Rhodospirillales</taxon>
        <taxon>Azospirillaceae</taxon>
        <taxon>Azospirillum</taxon>
    </lineage>
</organism>
<feature type="transmembrane region" description="Helical" evidence="6">
    <location>
        <begin position="252"/>
        <end position="268"/>
    </location>
</feature>
<proteinExistence type="predicted"/>
<feature type="transmembrane region" description="Helical" evidence="6">
    <location>
        <begin position="52"/>
        <end position="76"/>
    </location>
</feature>
<name>A0ABX2THF8_9PROT</name>
<keyword evidence="2" id="KW-1003">Cell membrane</keyword>
<gene>
    <name evidence="7" type="ORF">HND93_20570</name>
</gene>
<protein>
    <submittedName>
        <fullName evidence="7">Branched-chain amino acid ABC transporter permease</fullName>
    </submittedName>
</protein>
<evidence type="ECO:0000313" key="8">
    <source>
        <dbReference type="Proteomes" id="UP000584642"/>
    </source>
</evidence>
<feature type="transmembrane region" description="Helical" evidence="6">
    <location>
        <begin position="20"/>
        <end position="40"/>
    </location>
</feature>
<dbReference type="Pfam" id="PF02653">
    <property type="entry name" value="BPD_transp_2"/>
    <property type="match status" value="1"/>
</dbReference>
<evidence type="ECO:0000256" key="1">
    <source>
        <dbReference type="ARBA" id="ARBA00004651"/>
    </source>
</evidence>
<keyword evidence="3 6" id="KW-0812">Transmembrane</keyword>
<evidence type="ECO:0000256" key="3">
    <source>
        <dbReference type="ARBA" id="ARBA00022692"/>
    </source>
</evidence>
<reference evidence="7 8" key="1">
    <citation type="submission" date="2020-05" db="EMBL/GenBank/DDBJ databases">
        <title>Azospirillum oleiclasticum sp. nov, a nitrogen-fixing and heavy crude oil-emulsifying bacterium isolated from the crude oil of Yumen Oilfield.</title>
        <authorList>
            <person name="Wu D."/>
            <person name="Cai M."/>
            <person name="Zhang X."/>
        </authorList>
    </citation>
    <scope>NUCLEOTIDE SEQUENCE [LARGE SCALE GENOMIC DNA]</scope>
    <source>
        <strain evidence="7 8">ROY-1-1-2</strain>
    </source>
</reference>
<keyword evidence="8" id="KW-1185">Reference proteome</keyword>
<feature type="transmembrane region" description="Helical" evidence="6">
    <location>
        <begin position="126"/>
        <end position="144"/>
    </location>
</feature>
<dbReference type="EMBL" id="JABFDB010000015">
    <property type="protein sequence ID" value="NYZ22115.1"/>
    <property type="molecule type" value="Genomic_DNA"/>
</dbReference>
<dbReference type="PANTHER" id="PTHR30482">
    <property type="entry name" value="HIGH-AFFINITY BRANCHED-CHAIN AMINO ACID TRANSPORT SYSTEM PERMEASE"/>
    <property type="match status" value="1"/>
</dbReference>
<comment type="caution">
    <text evidence="7">The sequence shown here is derived from an EMBL/GenBank/DDBJ whole genome shotgun (WGS) entry which is preliminary data.</text>
</comment>
<evidence type="ECO:0000313" key="7">
    <source>
        <dbReference type="EMBL" id="NYZ22115.1"/>
    </source>
</evidence>
<feature type="transmembrane region" description="Helical" evidence="6">
    <location>
        <begin position="96"/>
        <end position="119"/>
    </location>
</feature>
<keyword evidence="4 6" id="KW-1133">Transmembrane helix</keyword>
<dbReference type="Proteomes" id="UP000584642">
    <property type="component" value="Unassembled WGS sequence"/>
</dbReference>
<evidence type="ECO:0000256" key="5">
    <source>
        <dbReference type="ARBA" id="ARBA00023136"/>
    </source>
</evidence>
<sequence length="334" mass="34837">MLKRGLPITWVIAPAKPGFPITWEIALTVLAASLFVLFGIRSGHTIDMAFLALCYGFLALGMYVPFNLCGSLSLGYNAYFAVGAYSVAILSNTAPVWILFSLPLALVVSAVLAGILGYLTRKLSGFHLALATLMFGIATQRWLVNTTDVTGGAAGLGGFGAPDIFGIGTGREQLLVVATVVIWFIAFGISRIRGSAVGIAWRVQRESSIAAEASGVPTVRMRLFALMIGAAIASIGGIVLALANGFVVPESFPVSVVFLVLFMPLLGGTGSPWGALIGAGIVVFLTVGFTGFGLPGALTFALFTLAVLIIAPKGILGIAGQLFERLRLSKDARP</sequence>